<evidence type="ECO:0000313" key="7">
    <source>
        <dbReference type="EMBL" id="KAF5249662.1"/>
    </source>
</evidence>
<keyword evidence="8" id="KW-1185">Reference proteome</keyword>
<dbReference type="GO" id="GO:0019239">
    <property type="term" value="F:deaminase activity"/>
    <property type="evidence" value="ECO:0007669"/>
    <property type="project" value="TreeGrafter"/>
</dbReference>
<dbReference type="GO" id="GO:0046872">
    <property type="term" value="F:metal ion binding"/>
    <property type="evidence" value="ECO:0007669"/>
    <property type="project" value="UniProtKB-KW"/>
</dbReference>
<evidence type="ECO:0000256" key="3">
    <source>
        <dbReference type="ARBA" id="ARBA00022801"/>
    </source>
</evidence>
<protein>
    <recommendedName>
        <fullName evidence="6">Amidohydrolase-related domain-containing protein</fullName>
    </recommendedName>
</protein>
<evidence type="ECO:0000256" key="2">
    <source>
        <dbReference type="ARBA" id="ARBA00022723"/>
    </source>
</evidence>
<evidence type="ECO:0000259" key="6">
    <source>
        <dbReference type="Pfam" id="PF01979"/>
    </source>
</evidence>
<dbReference type="Proteomes" id="UP000573603">
    <property type="component" value="Unassembled WGS sequence"/>
</dbReference>
<feature type="signal peptide" evidence="5">
    <location>
        <begin position="1"/>
        <end position="18"/>
    </location>
</feature>
<gene>
    <name evidence="7" type="ORF">FANTH_4970</name>
</gene>
<keyword evidence="2" id="KW-0479">Metal-binding</keyword>
<sequence>MIGYAFLQIAVLVGAAFAKSILYSQATIVGWNEQQKQIEITRNGSLLIIDDRIKRIFKNAEDVNYPRGTEVIDAAGKIITPGFIDTHRHNWQAGWRTMGSNITIVDYLHRNLAPERTKFITPEDIYNAQLYGAYEGLSVGTTTSLEHAHHTWTKANGEAGLRASLDSGARIYHAYALGMIGYGVSIQEQVDHYHEIASTYHKELDKSIVELGIACDVFSALPEPALEPILNILRTEEVPVLTMHMLSGPYGMSNNPAIMDKLGLLNRSMPVVFSHASFMNDEEADILRKTNQYASITIESEMFIGQTNPTAHKWLDQAALGVDSFWTFSSDLLTQIRIFLAYIRHTIFTEVLSRWELPANSPLSASQAFIMATRSGALALRRPDLGIIAEGAKADILVWKTDSMTMLGWWDPVAAIVNFATVNDIEDVLVDGVFKKRNGKLLVKDLQQAKAKFLETAEKFRAAVLATPQLALKGDEKFFSGAPIVTVPRLDVLRGAGDGRETIDEATAMFAAQGRAKAEHDEL</sequence>
<dbReference type="InterPro" id="IPR011059">
    <property type="entry name" value="Metal-dep_hydrolase_composite"/>
</dbReference>
<accession>A0A8H4ZNR3</accession>
<dbReference type="Pfam" id="PF01979">
    <property type="entry name" value="Amidohydro_1"/>
    <property type="match status" value="1"/>
</dbReference>
<dbReference type="AlphaFoldDB" id="A0A8H4ZNR3"/>
<keyword evidence="4" id="KW-0862">Zinc</keyword>
<reference evidence="7 8" key="1">
    <citation type="journal article" date="2020" name="BMC Genomics">
        <title>Correction to: Identification and distribution of gene clusters required for synthesis of sphingolipid metabolism inhibitors in diverse species of the filamentous fungus Fusarium.</title>
        <authorList>
            <person name="Kim H.S."/>
            <person name="Lohmar J.M."/>
            <person name="Busman M."/>
            <person name="Brown D.W."/>
            <person name="Naumann T.A."/>
            <person name="Divon H.H."/>
            <person name="Lysoe E."/>
            <person name="Uhlig S."/>
            <person name="Proctor R.H."/>
        </authorList>
    </citation>
    <scope>NUCLEOTIDE SEQUENCE [LARGE SCALE GENOMIC DNA]</scope>
    <source>
        <strain evidence="7 8">NRRL 25214</strain>
    </source>
</reference>
<dbReference type="SUPFAM" id="SSF51338">
    <property type="entry name" value="Composite domain of metallo-dependent hydrolases"/>
    <property type="match status" value="1"/>
</dbReference>
<name>A0A8H4ZNR3_9HYPO</name>
<dbReference type="PANTHER" id="PTHR11271">
    <property type="entry name" value="GUANINE DEAMINASE"/>
    <property type="match status" value="1"/>
</dbReference>
<organism evidence="7 8">
    <name type="scientific">Fusarium anthophilum</name>
    <dbReference type="NCBI Taxonomy" id="48485"/>
    <lineage>
        <taxon>Eukaryota</taxon>
        <taxon>Fungi</taxon>
        <taxon>Dikarya</taxon>
        <taxon>Ascomycota</taxon>
        <taxon>Pezizomycotina</taxon>
        <taxon>Sordariomycetes</taxon>
        <taxon>Hypocreomycetidae</taxon>
        <taxon>Hypocreales</taxon>
        <taxon>Nectriaceae</taxon>
        <taxon>Fusarium</taxon>
        <taxon>Fusarium fujikuroi species complex</taxon>
    </lineage>
</organism>
<dbReference type="PANTHER" id="PTHR11271:SF37">
    <property type="entry name" value="FAMILY PROTEIN, PUTATIVE (AFU_ORTHOLOGUE AFUA_4G00460)-RELATED"/>
    <property type="match status" value="1"/>
</dbReference>
<comment type="cofactor">
    <cofactor evidence="1">
        <name>Zn(2+)</name>
        <dbReference type="ChEBI" id="CHEBI:29105"/>
    </cofactor>
</comment>
<dbReference type="Gene3D" id="3.20.20.140">
    <property type="entry name" value="Metal-dependent hydrolases"/>
    <property type="match status" value="1"/>
</dbReference>
<keyword evidence="3" id="KW-0378">Hydrolase</keyword>
<evidence type="ECO:0000256" key="4">
    <source>
        <dbReference type="ARBA" id="ARBA00022833"/>
    </source>
</evidence>
<feature type="domain" description="Amidohydrolase-related" evidence="6">
    <location>
        <begin position="78"/>
        <end position="433"/>
    </location>
</feature>
<dbReference type="InterPro" id="IPR051607">
    <property type="entry name" value="Metallo-dep_hydrolases"/>
</dbReference>
<feature type="chain" id="PRO_5034491472" description="Amidohydrolase-related domain-containing protein" evidence="5">
    <location>
        <begin position="19"/>
        <end position="523"/>
    </location>
</feature>
<dbReference type="EMBL" id="JABEVY010000109">
    <property type="protein sequence ID" value="KAF5249662.1"/>
    <property type="molecule type" value="Genomic_DNA"/>
</dbReference>
<evidence type="ECO:0000256" key="1">
    <source>
        <dbReference type="ARBA" id="ARBA00001947"/>
    </source>
</evidence>
<comment type="caution">
    <text evidence="7">The sequence shown here is derived from an EMBL/GenBank/DDBJ whole genome shotgun (WGS) entry which is preliminary data.</text>
</comment>
<dbReference type="GO" id="GO:0005829">
    <property type="term" value="C:cytosol"/>
    <property type="evidence" value="ECO:0007669"/>
    <property type="project" value="TreeGrafter"/>
</dbReference>
<dbReference type="InterPro" id="IPR032466">
    <property type="entry name" value="Metal_Hydrolase"/>
</dbReference>
<dbReference type="Gene3D" id="2.30.40.10">
    <property type="entry name" value="Urease, subunit C, domain 1"/>
    <property type="match status" value="1"/>
</dbReference>
<keyword evidence="5" id="KW-0732">Signal</keyword>
<proteinExistence type="predicted"/>
<evidence type="ECO:0000256" key="5">
    <source>
        <dbReference type="SAM" id="SignalP"/>
    </source>
</evidence>
<dbReference type="InterPro" id="IPR006680">
    <property type="entry name" value="Amidohydro-rel"/>
</dbReference>
<dbReference type="SUPFAM" id="SSF51556">
    <property type="entry name" value="Metallo-dependent hydrolases"/>
    <property type="match status" value="1"/>
</dbReference>
<evidence type="ECO:0000313" key="8">
    <source>
        <dbReference type="Proteomes" id="UP000573603"/>
    </source>
</evidence>